<dbReference type="GO" id="GO:0022857">
    <property type="term" value="F:transmembrane transporter activity"/>
    <property type="evidence" value="ECO:0007669"/>
    <property type="project" value="InterPro"/>
</dbReference>
<reference evidence="9 10" key="1">
    <citation type="submission" date="2015-01" db="EMBL/GenBank/DDBJ databases">
        <title>Genome sequence of Anoxybacillus ayderensis strain AB04.</title>
        <authorList>
            <person name="Belduz A.O."/>
            <person name="Canakci S."/>
            <person name="Chan K.-G."/>
            <person name="Kahar U.M."/>
            <person name="Yaakob A.S."/>
            <person name="Chan C.S."/>
            <person name="Goh K.M."/>
        </authorList>
    </citation>
    <scope>NUCLEOTIDE SEQUENCE [LARGE SCALE GENOMIC DNA]</scope>
    <source>
        <strain evidence="9 10">AB04</strain>
    </source>
</reference>
<dbReference type="PATRIC" id="fig|265546.4.peg.2098"/>
<feature type="domain" description="Major facilitator superfamily (MFS) profile" evidence="8">
    <location>
        <begin position="5"/>
        <end position="390"/>
    </location>
</feature>
<protein>
    <submittedName>
        <fullName evidence="9">Putative MFS-type transporter ycaD</fullName>
    </submittedName>
</protein>
<evidence type="ECO:0000256" key="7">
    <source>
        <dbReference type="SAM" id="Phobius"/>
    </source>
</evidence>
<dbReference type="Pfam" id="PF05977">
    <property type="entry name" value="MFS_3"/>
    <property type="match status" value="1"/>
</dbReference>
<evidence type="ECO:0000256" key="6">
    <source>
        <dbReference type="ARBA" id="ARBA00023136"/>
    </source>
</evidence>
<dbReference type="PANTHER" id="PTHR23521">
    <property type="entry name" value="TRANSPORTER MFS SUPERFAMILY"/>
    <property type="match status" value="1"/>
</dbReference>
<feature type="transmembrane region" description="Helical" evidence="7">
    <location>
        <begin position="290"/>
        <end position="311"/>
    </location>
</feature>
<accession>A0A0D0HKR3</accession>
<name>A0A0D0HKR3_9BACL</name>
<sequence length="390" mass="43283">MQQRHFFILVSIVMISGLSQGLLLPLISIIFEQNGIHSSLSGMHATAMYIGVLVVSPFLERPLRRYGFKRLIMAGGAIVIVSLAIFPISSSLLFWFMLRLFIGIGDHILHFGSQTWITYASPTHRRGRDISLYGLSFGVGFMIGPLLVPLVHIHEALPFIVSSLLSLCGWILLFFLPHMYPETEEAEKVGATRFFQAWKQAWPALLLPFGYGFLEASLHSMFPIYALRNELSVETVAMMLPAFALGGIAFQLPLGTLSDRFSRKTMIMISLAVGALCFAIATWFSSPVQLTTTFFVAGMFVGSLFSLGMAYMADLLPTSLLPVGNILCGMLYSIGSICGPAIGGVVLQKQEELFFFTMSSLLLFLLFAQRPFTKFSKYFSKKQEKNVDAF</sequence>
<evidence type="ECO:0000256" key="2">
    <source>
        <dbReference type="ARBA" id="ARBA00022448"/>
    </source>
</evidence>
<dbReference type="CDD" id="cd17477">
    <property type="entry name" value="MFS_YcaD_like"/>
    <property type="match status" value="1"/>
</dbReference>
<keyword evidence="5 7" id="KW-1133">Transmembrane helix</keyword>
<dbReference type="PROSITE" id="PS50850">
    <property type="entry name" value="MFS"/>
    <property type="match status" value="1"/>
</dbReference>
<organism evidence="9 10">
    <name type="scientific">Anoxybacillus ayderensis</name>
    <dbReference type="NCBI Taxonomy" id="265546"/>
    <lineage>
        <taxon>Bacteria</taxon>
        <taxon>Bacillati</taxon>
        <taxon>Bacillota</taxon>
        <taxon>Bacilli</taxon>
        <taxon>Bacillales</taxon>
        <taxon>Anoxybacillaceae</taxon>
        <taxon>Anoxybacillus</taxon>
    </lineage>
</organism>
<dbReference type="InterPro" id="IPR047200">
    <property type="entry name" value="MFS_YcaD-like"/>
</dbReference>
<feature type="transmembrane region" description="Helical" evidence="7">
    <location>
        <begin position="159"/>
        <end position="180"/>
    </location>
</feature>
<evidence type="ECO:0000256" key="4">
    <source>
        <dbReference type="ARBA" id="ARBA00022692"/>
    </source>
</evidence>
<gene>
    <name evidence="9" type="ORF">JV16_02093</name>
</gene>
<keyword evidence="10" id="KW-1185">Reference proteome</keyword>
<dbReference type="InterPro" id="IPR011701">
    <property type="entry name" value="MFS"/>
</dbReference>
<keyword evidence="6 7" id="KW-0472">Membrane</keyword>
<feature type="transmembrane region" description="Helical" evidence="7">
    <location>
        <begin position="132"/>
        <end position="153"/>
    </location>
</feature>
<dbReference type="EMBL" id="JXTG01000011">
    <property type="protein sequence ID" value="KIP20794.1"/>
    <property type="molecule type" value="Genomic_DNA"/>
</dbReference>
<evidence type="ECO:0000256" key="1">
    <source>
        <dbReference type="ARBA" id="ARBA00004651"/>
    </source>
</evidence>
<evidence type="ECO:0000256" key="3">
    <source>
        <dbReference type="ARBA" id="ARBA00022475"/>
    </source>
</evidence>
<evidence type="ECO:0000313" key="9">
    <source>
        <dbReference type="EMBL" id="KIP20794.1"/>
    </source>
</evidence>
<feature type="transmembrane region" description="Helical" evidence="7">
    <location>
        <begin position="236"/>
        <end position="254"/>
    </location>
</feature>
<feature type="transmembrane region" description="Helical" evidence="7">
    <location>
        <begin position="71"/>
        <end position="88"/>
    </location>
</feature>
<dbReference type="Proteomes" id="UP000032047">
    <property type="component" value="Unassembled WGS sequence"/>
</dbReference>
<dbReference type="AlphaFoldDB" id="A0A0D0HKR3"/>
<feature type="transmembrane region" description="Helical" evidence="7">
    <location>
        <begin position="7"/>
        <end position="31"/>
    </location>
</feature>
<dbReference type="GO" id="GO:0005886">
    <property type="term" value="C:plasma membrane"/>
    <property type="evidence" value="ECO:0007669"/>
    <property type="project" value="UniProtKB-SubCell"/>
</dbReference>
<feature type="transmembrane region" description="Helical" evidence="7">
    <location>
        <begin position="323"/>
        <end position="347"/>
    </location>
</feature>
<comment type="subcellular location">
    <subcellularLocation>
        <location evidence="1">Cell membrane</location>
        <topology evidence="1">Multi-pass membrane protein</topology>
    </subcellularLocation>
</comment>
<dbReference type="Gene3D" id="1.20.1250.20">
    <property type="entry name" value="MFS general substrate transporter like domains"/>
    <property type="match status" value="2"/>
</dbReference>
<dbReference type="Pfam" id="PF07690">
    <property type="entry name" value="MFS_1"/>
    <property type="match status" value="1"/>
</dbReference>
<comment type="caution">
    <text evidence="9">The sequence shown here is derived from an EMBL/GenBank/DDBJ whole genome shotgun (WGS) entry which is preliminary data.</text>
</comment>
<dbReference type="PANTHER" id="PTHR23521:SF2">
    <property type="entry name" value="TRANSPORTER MFS SUPERFAMILY"/>
    <property type="match status" value="1"/>
</dbReference>
<keyword evidence="2" id="KW-0813">Transport</keyword>
<dbReference type="InterPro" id="IPR020846">
    <property type="entry name" value="MFS_dom"/>
</dbReference>
<dbReference type="InterPro" id="IPR010290">
    <property type="entry name" value="TM_effector"/>
</dbReference>
<feature type="transmembrane region" description="Helical" evidence="7">
    <location>
        <begin position="201"/>
        <end position="224"/>
    </location>
</feature>
<feature type="transmembrane region" description="Helical" evidence="7">
    <location>
        <begin position="266"/>
        <end position="284"/>
    </location>
</feature>
<feature type="transmembrane region" description="Helical" evidence="7">
    <location>
        <begin position="43"/>
        <end position="59"/>
    </location>
</feature>
<evidence type="ECO:0000313" key="10">
    <source>
        <dbReference type="Proteomes" id="UP000032047"/>
    </source>
</evidence>
<keyword evidence="3" id="KW-1003">Cell membrane</keyword>
<dbReference type="InterPro" id="IPR036259">
    <property type="entry name" value="MFS_trans_sf"/>
</dbReference>
<dbReference type="SUPFAM" id="SSF103473">
    <property type="entry name" value="MFS general substrate transporter"/>
    <property type="match status" value="1"/>
</dbReference>
<evidence type="ECO:0000256" key="5">
    <source>
        <dbReference type="ARBA" id="ARBA00022989"/>
    </source>
</evidence>
<keyword evidence="4 7" id="KW-0812">Transmembrane</keyword>
<evidence type="ECO:0000259" key="8">
    <source>
        <dbReference type="PROSITE" id="PS50850"/>
    </source>
</evidence>
<feature type="transmembrane region" description="Helical" evidence="7">
    <location>
        <begin position="353"/>
        <end position="372"/>
    </location>
</feature>
<proteinExistence type="predicted"/>
<dbReference type="RefSeq" id="WP_021093955.1">
    <property type="nucleotide sequence ID" value="NZ_ANOC01000004.1"/>
</dbReference>